<evidence type="ECO:0000313" key="2">
    <source>
        <dbReference type="EMBL" id="MCJ7858935.1"/>
    </source>
</evidence>
<keyword evidence="3" id="KW-1185">Reference proteome</keyword>
<dbReference type="GO" id="GO:0016042">
    <property type="term" value="P:lipid catabolic process"/>
    <property type="evidence" value="ECO:0007669"/>
    <property type="project" value="InterPro"/>
</dbReference>
<dbReference type="InterPro" id="IPR005152">
    <property type="entry name" value="Lipase_secreted"/>
</dbReference>
<dbReference type="Gene3D" id="3.40.50.1820">
    <property type="entry name" value="alpha/beta hydrolase"/>
    <property type="match status" value="1"/>
</dbReference>
<dbReference type="EMBL" id="JALIEA010000013">
    <property type="protein sequence ID" value="MCJ7858935.1"/>
    <property type="molecule type" value="Genomic_DNA"/>
</dbReference>
<protein>
    <submittedName>
        <fullName evidence="2">Lipase family protein</fullName>
    </submittedName>
</protein>
<feature type="region of interest" description="Disordered" evidence="1">
    <location>
        <begin position="62"/>
        <end position="84"/>
    </location>
</feature>
<dbReference type="PIRSF" id="PIRSF029171">
    <property type="entry name" value="Esterase_LipA"/>
    <property type="match status" value="1"/>
</dbReference>
<name>A0A9X1WHT9_9CORY</name>
<proteinExistence type="predicted"/>
<dbReference type="GO" id="GO:0004806">
    <property type="term" value="F:triacylglycerol lipase activity"/>
    <property type="evidence" value="ECO:0007669"/>
    <property type="project" value="InterPro"/>
</dbReference>
<gene>
    <name evidence="2" type="ORF">MUN33_09450</name>
</gene>
<evidence type="ECO:0000313" key="3">
    <source>
        <dbReference type="Proteomes" id="UP001139207"/>
    </source>
</evidence>
<dbReference type="AlphaFoldDB" id="A0A9X1WHT9"/>
<dbReference type="PANTHER" id="PTHR34853">
    <property type="match status" value="1"/>
</dbReference>
<dbReference type="PANTHER" id="PTHR34853:SF1">
    <property type="entry name" value="LIPASE 5"/>
    <property type="match status" value="1"/>
</dbReference>
<reference evidence="2" key="1">
    <citation type="submission" date="2022-04" db="EMBL/GenBank/DDBJ databases">
        <title>Corynebacterium kalidii LD5P10.</title>
        <authorList>
            <person name="Sun J.Q."/>
        </authorList>
    </citation>
    <scope>NUCLEOTIDE SEQUENCE</scope>
    <source>
        <strain evidence="2">LD5P10</strain>
    </source>
</reference>
<dbReference type="InterPro" id="IPR029058">
    <property type="entry name" value="AB_hydrolase_fold"/>
</dbReference>
<evidence type="ECO:0000256" key="1">
    <source>
        <dbReference type="SAM" id="MobiDB-lite"/>
    </source>
</evidence>
<comment type="caution">
    <text evidence="2">The sequence shown here is derived from an EMBL/GenBank/DDBJ whole genome shotgun (WGS) entry which is preliminary data.</text>
</comment>
<accession>A0A9X1WHT9</accession>
<dbReference type="SUPFAM" id="SSF53474">
    <property type="entry name" value="alpha/beta-Hydrolases"/>
    <property type="match status" value="1"/>
</dbReference>
<sequence length="444" mass="45722">MNSLNPLSSLRSLSRTVLSPLRRALVPATVLALAGGVLAPVATAAPASVAGSLPAALVDAGEPAGTAAPNEENPDWSGLDVTGGVALPDRVGEPVGDVALNPDLGLGSAGTQRRFVYSTVDQHGDVAASTAAVFLPQGPAPKGGWPVLAWAHGTVGLGDECTPSALPRSARDADYLQHWLDQGYAVVASDYVGMGTPGLMSYLNGQVSAANVIDSVAAARSLESVGASLSSSWAVIGQSQGGGAALHVAHAATERSRELGLDYRGAVSTGAPAYVEEVVLAGSPSFPPVVLPTGLNVYTAYILAGFREAHPEIDVDSVLSDEGRRITDMAETACYSSLADALDGVGMSRAFTAPVSSVPGLEPALRSYMATPTDGYDKPVFVGHGMRDLDVPTPIGVMLNSQMWINQFAGSNEQVDVHWYDEDHSGAMVASMADSTPFLRSLFA</sequence>
<organism evidence="2 3">
    <name type="scientific">Corynebacterium kalidii</name>
    <dbReference type="NCBI Taxonomy" id="2931982"/>
    <lineage>
        <taxon>Bacteria</taxon>
        <taxon>Bacillati</taxon>
        <taxon>Actinomycetota</taxon>
        <taxon>Actinomycetes</taxon>
        <taxon>Mycobacteriales</taxon>
        <taxon>Corynebacteriaceae</taxon>
        <taxon>Corynebacterium</taxon>
    </lineage>
</organism>
<dbReference type="Pfam" id="PF03583">
    <property type="entry name" value="LIP"/>
    <property type="match status" value="1"/>
</dbReference>
<dbReference type="RefSeq" id="WP_244804662.1">
    <property type="nucleotide sequence ID" value="NZ_JALIEA010000013.1"/>
</dbReference>
<dbReference type="Proteomes" id="UP001139207">
    <property type="component" value="Unassembled WGS sequence"/>
</dbReference>